<evidence type="ECO:0000313" key="2">
    <source>
        <dbReference type="Proteomes" id="UP000290288"/>
    </source>
</evidence>
<dbReference type="PANTHER" id="PTHR28630:SF3">
    <property type="entry name" value="PEROXIREDOXIN-LIKE 2C"/>
    <property type="match status" value="1"/>
</dbReference>
<accession>A0A4Q2D679</accession>
<dbReference type="SUPFAM" id="SSF52833">
    <property type="entry name" value="Thioredoxin-like"/>
    <property type="match status" value="1"/>
</dbReference>
<dbReference type="InterPro" id="IPR032801">
    <property type="entry name" value="PXL2A/B/C"/>
</dbReference>
<name>A0A4Q2D679_9AGAR</name>
<dbReference type="PANTHER" id="PTHR28630">
    <property type="match status" value="1"/>
</dbReference>
<comment type="caution">
    <text evidence="1">The sequence shown here is derived from an EMBL/GenBank/DDBJ whole genome shotgun (WGS) entry which is preliminary data.</text>
</comment>
<dbReference type="OrthoDB" id="40334at2759"/>
<reference evidence="1 2" key="1">
    <citation type="submission" date="2019-01" db="EMBL/GenBank/DDBJ databases">
        <title>Draft genome sequence of Psathyrella aberdarensis IHI B618.</title>
        <authorList>
            <person name="Buettner E."/>
            <person name="Kellner H."/>
        </authorList>
    </citation>
    <scope>NUCLEOTIDE SEQUENCE [LARGE SCALE GENOMIC DNA]</scope>
    <source>
        <strain evidence="1 2">IHI B618</strain>
    </source>
</reference>
<dbReference type="CDD" id="cd02970">
    <property type="entry name" value="PRX_like2"/>
    <property type="match status" value="1"/>
</dbReference>
<gene>
    <name evidence="1" type="ORF">EST38_g10918</name>
</gene>
<protein>
    <recommendedName>
        <fullName evidence="3">Thioredoxin domain-containing protein</fullName>
    </recommendedName>
</protein>
<evidence type="ECO:0008006" key="3">
    <source>
        <dbReference type="Google" id="ProtNLM"/>
    </source>
</evidence>
<sequence length="212" mass="23182">MSPTFDAKAPLTEESIVKAAELEVDDIDGKKVKFGTLFESEKAVVVFIRHFFCGLCQIYVENLARVPSEPLSKAQTRIIVIGCGEYEAIKAYHDITGFKGAIYADPTRDLYHALGMTLETLSTAPSNQPKPGYLAGVGMVSNIFTSIWKGPMKNPVLIGKQGNISQLGGEFIFGPGKQCLFASRMRNTEDHVSVEELMQVAGVEYKEDSGSH</sequence>
<dbReference type="EMBL" id="SDEE01000623">
    <property type="protein sequence ID" value="RXW14940.1"/>
    <property type="molecule type" value="Genomic_DNA"/>
</dbReference>
<dbReference type="AlphaFoldDB" id="A0A4Q2D679"/>
<organism evidence="1 2">
    <name type="scientific">Candolleomyces aberdarensis</name>
    <dbReference type="NCBI Taxonomy" id="2316362"/>
    <lineage>
        <taxon>Eukaryota</taxon>
        <taxon>Fungi</taxon>
        <taxon>Dikarya</taxon>
        <taxon>Basidiomycota</taxon>
        <taxon>Agaricomycotina</taxon>
        <taxon>Agaricomycetes</taxon>
        <taxon>Agaricomycetidae</taxon>
        <taxon>Agaricales</taxon>
        <taxon>Agaricineae</taxon>
        <taxon>Psathyrellaceae</taxon>
        <taxon>Candolleomyces</taxon>
    </lineage>
</organism>
<proteinExistence type="predicted"/>
<dbReference type="Pfam" id="PF13911">
    <property type="entry name" value="AhpC-TSA_2"/>
    <property type="match status" value="1"/>
</dbReference>
<keyword evidence="2" id="KW-1185">Reference proteome</keyword>
<dbReference type="InterPro" id="IPR036249">
    <property type="entry name" value="Thioredoxin-like_sf"/>
</dbReference>
<dbReference type="Gene3D" id="3.40.30.10">
    <property type="entry name" value="Glutaredoxin"/>
    <property type="match status" value="1"/>
</dbReference>
<evidence type="ECO:0000313" key="1">
    <source>
        <dbReference type="EMBL" id="RXW14940.1"/>
    </source>
</evidence>
<dbReference type="Proteomes" id="UP000290288">
    <property type="component" value="Unassembled WGS sequence"/>
</dbReference>